<dbReference type="SUPFAM" id="SSF158446">
    <property type="entry name" value="IVS-encoded protein-like"/>
    <property type="match status" value="1"/>
</dbReference>
<evidence type="ECO:0000313" key="2">
    <source>
        <dbReference type="Proteomes" id="UP000199031"/>
    </source>
</evidence>
<reference evidence="1 2" key="1">
    <citation type="submission" date="2016-10" db="EMBL/GenBank/DDBJ databases">
        <authorList>
            <person name="de Groot N.N."/>
        </authorList>
    </citation>
    <scope>NUCLEOTIDE SEQUENCE [LARGE SCALE GENOMIC DNA]</scope>
    <source>
        <strain evidence="1 2">DSM 28286</strain>
    </source>
</reference>
<dbReference type="Pfam" id="PF05635">
    <property type="entry name" value="23S_rRNA_IVP"/>
    <property type="match status" value="1"/>
</dbReference>
<dbReference type="AlphaFoldDB" id="A0A1I5V4W7"/>
<name>A0A1I5V4W7_9BACT</name>
<evidence type="ECO:0000313" key="1">
    <source>
        <dbReference type="EMBL" id="SFQ02594.1"/>
    </source>
</evidence>
<dbReference type="PANTHER" id="PTHR38471">
    <property type="entry name" value="FOUR HELIX BUNDLE PROTEIN"/>
    <property type="match status" value="1"/>
</dbReference>
<keyword evidence="2" id="KW-1185">Reference proteome</keyword>
<accession>A0A1I5V4W7</accession>
<dbReference type="PANTHER" id="PTHR38471:SF2">
    <property type="entry name" value="FOUR HELIX BUNDLE PROTEIN"/>
    <property type="match status" value="1"/>
</dbReference>
<dbReference type="Proteomes" id="UP000199031">
    <property type="component" value="Unassembled WGS sequence"/>
</dbReference>
<dbReference type="RefSeq" id="WP_218148462.1">
    <property type="nucleotide sequence ID" value="NZ_FOXQ01000004.1"/>
</dbReference>
<dbReference type="STRING" id="1465490.SAMN05444277_104215"/>
<dbReference type="Gene3D" id="1.20.1440.60">
    <property type="entry name" value="23S rRNA-intervening sequence"/>
    <property type="match status" value="1"/>
</dbReference>
<organism evidence="1 2">
    <name type="scientific">Parafilimonas terrae</name>
    <dbReference type="NCBI Taxonomy" id="1465490"/>
    <lineage>
        <taxon>Bacteria</taxon>
        <taxon>Pseudomonadati</taxon>
        <taxon>Bacteroidota</taxon>
        <taxon>Chitinophagia</taxon>
        <taxon>Chitinophagales</taxon>
        <taxon>Chitinophagaceae</taxon>
        <taxon>Parafilimonas</taxon>
    </lineage>
</organism>
<dbReference type="InterPro" id="IPR036583">
    <property type="entry name" value="23S_rRNA_IVS_sf"/>
</dbReference>
<dbReference type="NCBIfam" id="TIGR02436">
    <property type="entry name" value="four helix bundle protein"/>
    <property type="match status" value="1"/>
</dbReference>
<protein>
    <submittedName>
        <fullName evidence="1">Four helix bundle protein</fullName>
    </submittedName>
</protein>
<dbReference type="InterPro" id="IPR012657">
    <property type="entry name" value="23S_rRNA-intervening_sequence"/>
</dbReference>
<sequence>MKENIVKQKSYAFAINIVLLCKDLQQTQKEFILSKQLLRSGTAVGALIREAVLAESKAGFIHKLSIVLKEGNETGYWLYLFKRYGIHYPGRLQFNNNGYKGIVPVIDKHN</sequence>
<gene>
    <name evidence="1" type="ORF">SAMN05444277_104215</name>
</gene>
<proteinExistence type="predicted"/>
<dbReference type="EMBL" id="FOXQ01000004">
    <property type="protein sequence ID" value="SFQ02594.1"/>
    <property type="molecule type" value="Genomic_DNA"/>
</dbReference>